<geneLocation type="plasmid" evidence="6 7">
    <name>pACP4.1</name>
</geneLocation>
<evidence type="ECO:0000256" key="3">
    <source>
        <dbReference type="SAM" id="MobiDB-lite"/>
    </source>
</evidence>
<sequence length="630" mass="65997">MSNPGKKIHVASFSFGDVARITVGYLALGAVFIVFGALIAWIAGINRAALSDAQAAGWVIKSAAEHAENGILKFNNGGAYRLSSAADLLPQARRSLAALQRSAGSTFADPSLQRSSIAAFNDFSALERHMRQLEPALLATGAVNQAMGESSPQISALAKAVRESGRNARAAESLARLAAYGESGIGLNSIRWIDYEVRGVMSELSGTEWGRGATYLQEISKVAAAAVAIPITREQLVAVKDAAKSSASSAAKLESAASANDTVVLLVAVGAGLSILGLCLIAYAIHQIVDDFGRRYHRGVQQFRGGEAGRKSLIDELGSISNSESVSLSVSEIQGDLAEVARLINHIGERQGAHLDMIHSTLSTAQGNEEAIGDSLRTLDRHSIAVKNLLQASSSAVGESINVIQQISMDAHAAAHAAEQASDRASDANRVAEDASSRMDALRDGLQETSKGIKRLGERTQEINSVVDTMEQISEQVGVLALNASLEAERAGESGAGFRLVAKEVQSLARRSEEALVRISSLVQGAQADARTAAEAVERSTSFVVTGSNVSAVSHALLVSLSPVVSAVQAMANGIQQRAREGETHLEESSKSLNEAATAAMAVSASIHSSQGPLDELHKRLVYVSQVAQG</sequence>
<evidence type="ECO:0000256" key="4">
    <source>
        <dbReference type="SAM" id="Phobius"/>
    </source>
</evidence>
<dbReference type="PROSITE" id="PS50111">
    <property type="entry name" value="CHEMOTAXIS_TRANSDUC_2"/>
    <property type="match status" value="1"/>
</dbReference>
<evidence type="ECO:0000256" key="2">
    <source>
        <dbReference type="PROSITE-ProRule" id="PRU00284"/>
    </source>
</evidence>
<feature type="transmembrane region" description="Helical" evidence="4">
    <location>
        <begin position="21"/>
        <end position="43"/>
    </location>
</feature>
<accession>A0A240UJE9</accession>
<evidence type="ECO:0000313" key="6">
    <source>
        <dbReference type="EMBL" id="ART61246.1"/>
    </source>
</evidence>
<evidence type="ECO:0000259" key="5">
    <source>
        <dbReference type="PROSITE" id="PS50111"/>
    </source>
</evidence>
<feature type="compositionally biased region" description="Basic and acidic residues" evidence="3">
    <location>
        <begin position="421"/>
        <end position="439"/>
    </location>
</feature>
<dbReference type="KEGG" id="acis:CBP35_19940"/>
<dbReference type="Gene3D" id="1.10.287.950">
    <property type="entry name" value="Methyl-accepting chemotaxis protein"/>
    <property type="match status" value="1"/>
</dbReference>
<name>A0A240UJE9_9BURK</name>
<dbReference type="GO" id="GO:0016020">
    <property type="term" value="C:membrane"/>
    <property type="evidence" value="ECO:0007669"/>
    <property type="project" value="InterPro"/>
</dbReference>
<keyword evidence="4" id="KW-0472">Membrane</keyword>
<dbReference type="KEGG" id="acip:CBP36_19970"/>
<evidence type="ECO:0000313" key="7">
    <source>
        <dbReference type="Proteomes" id="UP000194440"/>
    </source>
</evidence>
<dbReference type="OrthoDB" id="2489132at2"/>
<evidence type="ECO:0000256" key="1">
    <source>
        <dbReference type="ARBA" id="ARBA00023224"/>
    </source>
</evidence>
<keyword evidence="1 2" id="KW-0807">Transducer</keyword>
<protein>
    <recommendedName>
        <fullName evidence="5">Methyl-accepting transducer domain-containing protein</fullName>
    </recommendedName>
</protein>
<keyword evidence="6" id="KW-0614">Plasmid</keyword>
<keyword evidence="7" id="KW-1185">Reference proteome</keyword>
<dbReference type="EMBL" id="CP021367">
    <property type="protein sequence ID" value="ART61246.1"/>
    <property type="molecule type" value="Genomic_DNA"/>
</dbReference>
<dbReference type="PANTHER" id="PTHR32089:SF112">
    <property type="entry name" value="LYSOZYME-LIKE PROTEIN-RELATED"/>
    <property type="match status" value="1"/>
</dbReference>
<feature type="transmembrane region" description="Helical" evidence="4">
    <location>
        <begin position="263"/>
        <end position="285"/>
    </location>
</feature>
<proteinExistence type="predicted"/>
<organism evidence="6 7">
    <name type="scientific">Acidovorax carolinensis</name>
    <dbReference type="NCBI Taxonomy" id="553814"/>
    <lineage>
        <taxon>Bacteria</taxon>
        <taxon>Pseudomonadati</taxon>
        <taxon>Pseudomonadota</taxon>
        <taxon>Betaproteobacteria</taxon>
        <taxon>Burkholderiales</taxon>
        <taxon>Comamonadaceae</taxon>
        <taxon>Acidovorax</taxon>
    </lineage>
</organism>
<feature type="region of interest" description="Disordered" evidence="3">
    <location>
        <begin position="418"/>
        <end position="439"/>
    </location>
</feature>
<keyword evidence="4" id="KW-1133">Transmembrane helix</keyword>
<dbReference type="SUPFAM" id="SSF58104">
    <property type="entry name" value="Methyl-accepting chemotaxis protein (MCP) signaling domain"/>
    <property type="match status" value="1"/>
</dbReference>
<dbReference type="Proteomes" id="UP000194440">
    <property type="component" value="Plasmid pACP4.1"/>
</dbReference>
<keyword evidence="4" id="KW-0812">Transmembrane</keyword>
<gene>
    <name evidence="6" type="ORF">CBP36_19970</name>
</gene>
<reference evidence="6" key="1">
    <citation type="submission" date="2017-05" db="EMBL/GenBank/DDBJ databases">
        <title>Polyphasic characterization of four soil-derived phenanthrene-degrading Acidovorax strains and proposal of Acidovorax phenanthrenivorans sp. nov.</title>
        <authorList>
            <person name="Singleton D."/>
            <person name="Lee J."/>
            <person name="Dickey A.N."/>
            <person name="Stroud A."/>
            <person name="Scholl E.H."/>
            <person name="Wright F.A."/>
            <person name="Aitken M.D."/>
        </authorList>
    </citation>
    <scope>NUCLEOTIDE SEQUENCE</scope>
    <source>
        <strain evidence="6">P4</strain>
        <plasmid evidence="6">pACP4.1</plasmid>
    </source>
</reference>
<dbReference type="Pfam" id="PF00015">
    <property type="entry name" value="MCPsignal"/>
    <property type="match status" value="1"/>
</dbReference>
<dbReference type="GO" id="GO:0007165">
    <property type="term" value="P:signal transduction"/>
    <property type="evidence" value="ECO:0007669"/>
    <property type="project" value="UniProtKB-KW"/>
</dbReference>
<dbReference type="InterPro" id="IPR004089">
    <property type="entry name" value="MCPsignal_dom"/>
</dbReference>
<dbReference type="SMART" id="SM00283">
    <property type="entry name" value="MA"/>
    <property type="match status" value="1"/>
</dbReference>
<feature type="domain" description="Methyl-accepting transducer" evidence="5">
    <location>
        <begin position="361"/>
        <end position="604"/>
    </location>
</feature>
<dbReference type="PANTHER" id="PTHR32089">
    <property type="entry name" value="METHYL-ACCEPTING CHEMOTAXIS PROTEIN MCPB"/>
    <property type="match status" value="1"/>
</dbReference>
<dbReference type="AlphaFoldDB" id="A0A240UJE9"/>
<dbReference type="RefSeq" id="WP_086929017.1">
    <property type="nucleotide sequence ID" value="NZ_CP021363.1"/>
</dbReference>